<comment type="subcellular location">
    <subcellularLocation>
        <location evidence="3">Endoplasmic reticulum membrane</location>
        <topology evidence="3">Multi-pass membrane protein</topology>
    </subcellularLocation>
    <subcellularLocation>
        <location evidence="2">Mitochondrion outer membrane</location>
    </subcellularLocation>
</comment>
<organism evidence="18 19">
    <name type="scientific">Lasius platythorax</name>
    <dbReference type="NCBI Taxonomy" id="488582"/>
    <lineage>
        <taxon>Eukaryota</taxon>
        <taxon>Metazoa</taxon>
        <taxon>Ecdysozoa</taxon>
        <taxon>Arthropoda</taxon>
        <taxon>Hexapoda</taxon>
        <taxon>Insecta</taxon>
        <taxon>Pterygota</taxon>
        <taxon>Neoptera</taxon>
        <taxon>Endopterygota</taxon>
        <taxon>Hymenoptera</taxon>
        <taxon>Apocrita</taxon>
        <taxon>Aculeata</taxon>
        <taxon>Formicoidea</taxon>
        <taxon>Formicidae</taxon>
        <taxon>Formicinae</taxon>
        <taxon>Lasius</taxon>
        <taxon>Lasius</taxon>
    </lineage>
</organism>
<feature type="transmembrane region" description="Helical" evidence="17">
    <location>
        <begin position="12"/>
        <end position="30"/>
    </location>
</feature>
<evidence type="ECO:0000256" key="11">
    <source>
        <dbReference type="ARBA" id="ARBA00022990"/>
    </source>
</evidence>
<dbReference type="Pfam" id="PF01124">
    <property type="entry name" value="MAPEG"/>
    <property type="match status" value="1"/>
</dbReference>
<feature type="transmembrane region" description="Helical" evidence="17">
    <location>
        <begin position="76"/>
        <end position="94"/>
    </location>
</feature>
<dbReference type="PANTHER" id="PTHR10689:SF6">
    <property type="entry name" value="MICROSOMAL GLUTATHIONE S-TRANSFERASE 1"/>
    <property type="match status" value="1"/>
</dbReference>
<dbReference type="Proteomes" id="UP001497644">
    <property type="component" value="Chromosome 6"/>
</dbReference>
<dbReference type="InterPro" id="IPR040162">
    <property type="entry name" value="MGST1-like"/>
</dbReference>
<keyword evidence="6" id="KW-0808">Transferase</keyword>
<dbReference type="FunFam" id="1.20.120.550:FF:000002">
    <property type="entry name" value="Microsomal glutathione S-transferase 1"/>
    <property type="match status" value="1"/>
</dbReference>
<dbReference type="InterPro" id="IPR001129">
    <property type="entry name" value="Membr-assoc_MAPEG"/>
</dbReference>
<comment type="function">
    <text evidence="1">Conjugation of reduced glutathione to a wide number of exogenous and endogenous hydrophobic electrophiles.</text>
</comment>
<keyword evidence="7 17" id="KW-0812">Transmembrane</keyword>
<dbReference type="Gene3D" id="1.20.120.550">
    <property type="entry name" value="Membrane associated eicosanoid/glutathione metabolism-like domain"/>
    <property type="match status" value="1"/>
</dbReference>
<evidence type="ECO:0000256" key="5">
    <source>
        <dbReference type="ARBA" id="ARBA00012452"/>
    </source>
</evidence>
<evidence type="ECO:0000256" key="9">
    <source>
        <dbReference type="ARBA" id="ARBA00022824"/>
    </source>
</evidence>
<evidence type="ECO:0000256" key="6">
    <source>
        <dbReference type="ARBA" id="ARBA00022679"/>
    </source>
</evidence>
<dbReference type="EC" id="2.5.1.18" evidence="5"/>
<evidence type="ECO:0000256" key="13">
    <source>
        <dbReference type="ARBA" id="ARBA00023136"/>
    </source>
</evidence>
<dbReference type="GO" id="GO:0004364">
    <property type="term" value="F:glutathione transferase activity"/>
    <property type="evidence" value="ECO:0007669"/>
    <property type="project" value="UniProtKB-EC"/>
</dbReference>
<evidence type="ECO:0000256" key="16">
    <source>
        <dbReference type="ARBA" id="ARBA00049385"/>
    </source>
</evidence>
<comment type="subunit">
    <text evidence="14">Homotrimer; The trimer binds only one molecule of glutathione.</text>
</comment>
<dbReference type="PANTHER" id="PTHR10689">
    <property type="entry name" value="MICROSOMAL GLUTATHIONE S-TRANSFERASE 1"/>
    <property type="match status" value="1"/>
</dbReference>
<dbReference type="EMBL" id="OZ034829">
    <property type="protein sequence ID" value="CAL1686253.1"/>
    <property type="molecule type" value="Genomic_DNA"/>
</dbReference>
<evidence type="ECO:0000256" key="4">
    <source>
        <dbReference type="ARBA" id="ARBA00010459"/>
    </source>
</evidence>
<keyword evidence="13 17" id="KW-0472">Membrane</keyword>
<evidence type="ECO:0000256" key="7">
    <source>
        <dbReference type="ARBA" id="ARBA00022692"/>
    </source>
</evidence>
<name>A0AAV2P2S6_9HYME</name>
<accession>A0AAV2P2S6</accession>
<evidence type="ECO:0000256" key="8">
    <source>
        <dbReference type="ARBA" id="ARBA00022787"/>
    </source>
</evidence>
<evidence type="ECO:0000256" key="1">
    <source>
        <dbReference type="ARBA" id="ARBA00003701"/>
    </source>
</evidence>
<evidence type="ECO:0000256" key="15">
    <source>
        <dbReference type="ARBA" id="ARBA00039397"/>
    </source>
</evidence>
<evidence type="ECO:0000256" key="14">
    <source>
        <dbReference type="ARBA" id="ARBA00038540"/>
    </source>
</evidence>
<evidence type="ECO:0000256" key="10">
    <source>
        <dbReference type="ARBA" id="ARBA00022989"/>
    </source>
</evidence>
<keyword evidence="8" id="KW-1000">Mitochondrion outer membrane</keyword>
<keyword evidence="10 17" id="KW-1133">Transmembrane helix</keyword>
<proteinExistence type="inferred from homology"/>
<comment type="similarity">
    <text evidence="4">Belongs to the MAPEG family.</text>
</comment>
<sequence>MVEINSEALQAFGFWSSILVIKVLAMAPLTGRQRFRKNVFVTEEDVKALGTGKEPKYNDPDVERVRRAHRNDLENVLPWFIITYLWLSTGPSLWLAKMLIRTFVLARIAHTISYVIIPQQPTRAIVFFVGFIITGYQALSTLLYYS</sequence>
<reference evidence="18" key="1">
    <citation type="submission" date="2024-04" db="EMBL/GenBank/DDBJ databases">
        <authorList>
            <consortium name="Molecular Ecology Group"/>
        </authorList>
    </citation>
    <scope>NUCLEOTIDE SEQUENCE</scope>
</reference>
<evidence type="ECO:0000313" key="18">
    <source>
        <dbReference type="EMBL" id="CAL1686253.1"/>
    </source>
</evidence>
<keyword evidence="11" id="KW-0007">Acetylation</keyword>
<dbReference type="InterPro" id="IPR023352">
    <property type="entry name" value="MAPEG-like_dom_sf"/>
</dbReference>
<dbReference type="AlphaFoldDB" id="A0AAV2P2S6"/>
<evidence type="ECO:0000256" key="3">
    <source>
        <dbReference type="ARBA" id="ARBA00004477"/>
    </source>
</evidence>
<gene>
    <name evidence="18" type="ORF">LPLAT_LOCUS11593</name>
</gene>
<dbReference type="GO" id="GO:0005789">
    <property type="term" value="C:endoplasmic reticulum membrane"/>
    <property type="evidence" value="ECO:0007669"/>
    <property type="project" value="UniProtKB-SubCell"/>
</dbReference>
<keyword evidence="19" id="KW-1185">Reference proteome</keyword>
<comment type="catalytic activity">
    <reaction evidence="16">
        <text>RX + glutathione = an S-substituted glutathione + a halide anion + H(+)</text>
        <dbReference type="Rhea" id="RHEA:16437"/>
        <dbReference type="ChEBI" id="CHEBI:15378"/>
        <dbReference type="ChEBI" id="CHEBI:16042"/>
        <dbReference type="ChEBI" id="CHEBI:17792"/>
        <dbReference type="ChEBI" id="CHEBI:57925"/>
        <dbReference type="ChEBI" id="CHEBI:90779"/>
        <dbReference type="EC" id="2.5.1.18"/>
    </reaction>
    <physiologicalReaction direction="left-to-right" evidence="16">
        <dbReference type="Rhea" id="RHEA:16438"/>
    </physiologicalReaction>
</comment>
<feature type="transmembrane region" description="Helical" evidence="17">
    <location>
        <begin position="124"/>
        <end position="145"/>
    </location>
</feature>
<keyword evidence="12" id="KW-0496">Mitochondrion</keyword>
<evidence type="ECO:0000256" key="12">
    <source>
        <dbReference type="ARBA" id="ARBA00023128"/>
    </source>
</evidence>
<evidence type="ECO:0000256" key="17">
    <source>
        <dbReference type="SAM" id="Phobius"/>
    </source>
</evidence>
<protein>
    <recommendedName>
        <fullName evidence="15">Microsomal glutathione S-transferase 1</fullName>
        <ecNumber evidence="5">2.5.1.18</ecNumber>
    </recommendedName>
</protein>
<keyword evidence="9" id="KW-0256">Endoplasmic reticulum</keyword>
<evidence type="ECO:0000313" key="19">
    <source>
        <dbReference type="Proteomes" id="UP001497644"/>
    </source>
</evidence>
<evidence type="ECO:0000256" key="2">
    <source>
        <dbReference type="ARBA" id="ARBA00004294"/>
    </source>
</evidence>
<dbReference type="GO" id="GO:0005741">
    <property type="term" value="C:mitochondrial outer membrane"/>
    <property type="evidence" value="ECO:0007669"/>
    <property type="project" value="UniProtKB-SubCell"/>
</dbReference>
<dbReference type="SUPFAM" id="SSF161084">
    <property type="entry name" value="MAPEG domain-like"/>
    <property type="match status" value="1"/>
</dbReference>